<gene>
    <name evidence="1" type="ORF">C8N25_102233</name>
</gene>
<proteinExistence type="predicted"/>
<evidence type="ECO:0000313" key="1">
    <source>
        <dbReference type="EMBL" id="REG92830.1"/>
    </source>
</evidence>
<accession>A0A3E0E5D9</accession>
<dbReference type="Proteomes" id="UP000256405">
    <property type="component" value="Unassembled WGS sequence"/>
</dbReference>
<reference evidence="1 2" key="1">
    <citation type="submission" date="2018-08" db="EMBL/GenBank/DDBJ databases">
        <title>Genomic Encyclopedia of Archaeal and Bacterial Type Strains, Phase II (KMG-II): from individual species to whole genera.</title>
        <authorList>
            <person name="Goeker M."/>
        </authorList>
    </citation>
    <scope>NUCLEOTIDE SEQUENCE [LARGE SCALE GENOMIC DNA]</scope>
    <source>
        <strain evidence="1 2">DSM 15986</strain>
    </source>
</reference>
<dbReference type="AlphaFoldDB" id="A0A3E0E5D9"/>
<sequence>MKSSLTKAIGRGMIIRKERFSRIKFGTGYITIKKQLINT</sequence>
<keyword evidence="2" id="KW-1185">Reference proteome</keyword>
<comment type="caution">
    <text evidence="1">The sequence shown here is derived from an EMBL/GenBank/DDBJ whole genome shotgun (WGS) entry which is preliminary data.</text>
</comment>
<organism evidence="1 2">
    <name type="scientific">Algoriphagus antarcticus</name>
    <dbReference type="NCBI Taxonomy" id="238540"/>
    <lineage>
        <taxon>Bacteria</taxon>
        <taxon>Pseudomonadati</taxon>
        <taxon>Bacteroidota</taxon>
        <taxon>Cytophagia</taxon>
        <taxon>Cytophagales</taxon>
        <taxon>Cyclobacteriaceae</taxon>
        <taxon>Algoriphagus</taxon>
    </lineage>
</organism>
<evidence type="ECO:0000313" key="2">
    <source>
        <dbReference type="Proteomes" id="UP000256405"/>
    </source>
</evidence>
<name>A0A3E0E5D9_9BACT</name>
<dbReference type="EMBL" id="QUNF01000002">
    <property type="protein sequence ID" value="REG92830.1"/>
    <property type="molecule type" value="Genomic_DNA"/>
</dbReference>
<protein>
    <submittedName>
        <fullName evidence="1">Uncharacterized protein</fullName>
    </submittedName>
</protein>